<evidence type="ECO:0000256" key="2">
    <source>
        <dbReference type="ARBA" id="ARBA00022801"/>
    </source>
</evidence>
<evidence type="ECO:0000259" key="4">
    <source>
        <dbReference type="Pfam" id="PF03167"/>
    </source>
</evidence>
<name>A0ABW5BXQ5_9BACI</name>
<accession>A0ABW5BXQ5</accession>
<proteinExistence type="predicted"/>
<dbReference type="InterPro" id="IPR005122">
    <property type="entry name" value="Uracil-DNA_glycosylase-like"/>
</dbReference>
<protein>
    <submittedName>
        <fullName evidence="5">Mismatch-specific DNA-glycosylase</fullName>
        <ecNumber evidence="5">3.2.2.-</ecNumber>
    </submittedName>
</protein>
<evidence type="ECO:0000256" key="3">
    <source>
        <dbReference type="ARBA" id="ARBA00023204"/>
    </source>
</evidence>
<feature type="domain" description="Uracil-DNA glycosylase-like" evidence="4">
    <location>
        <begin position="9"/>
        <end position="151"/>
    </location>
</feature>
<keyword evidence="1" id="KW-0227">DNA damage</keyword>
<dbReference type="Proteomes" id="UP001597318">
    <property type="component" value="Unassembled WGS sequence"/>
</dbReference>
<dbReference type="GO" id="GO:0016798">
    <property type="term" value="F:hydrolase activity, acting on glycosyl bonds"/>
    <property type="evidence" value="ECO:0007669"/>
    <property type="project" value="UniProtKB-KW"/>
</dbReference>
<dbReference type="CDD" id="cd10028">
    <property type="entry name" value="UDG-F2_TDG_MUG"/>
    <property type="match status" value="1"/>
</dbReference>
<reference evidence="6" key="1">
    <citation type="journal article" date="2019" name="Int. J. Syst. Evol. Microbiol.">
        <title>The Global Catalogue of Microorganisms (GCM) 10K type strain sequencing project: providing services to taxonomists for standard genome sequencing and annotation.</title>
        <authorList>
            <consortium name="The Broad Institute Genomics Platform"/>
            <consortium name="The Broad Institute Genome Sequencing Center for Infectious Disease"/>
            <person name="Wu L."/>
            <person name="Ma J."/>
        </authorList>
    </citation>
    <scope>NUCLEOTIDE SEQUENCE [LARGE SCALE GENOMIC DNA]</scope>
    <source>
        <strain evidence="6">CGMCC 1.15474</strain>
    </source>
</reference>
<dbReference type="PANTHER" id="PTHR12159:SF9">
    <property type="entry name" value="G_T MISMATCH-SPECIFIC THYMINE DNA GLYCOSYLASE"/>
    <property type="match status" value="1"/>
</dbReference>
<dbReference type="EC" id="3.2.2.-" evidence="5"/>
<sequence length="172" mass="19570">MEKDLDKISKGLDILFIGYNPSLVSGEVGHNYANKNNRFWKILYEAGLTDRLYLPEEDSTLCKMGYGFTNIVARPTRAADEITREEYQAGREVLKEKISFYKPKIAFFVGKGVYLQYTQSKKADWGKQDKSMVEGVIDYVAPSSSGLVRMKISDIIIIYKGVKDLLDSLNKF</sequence>
<evidence type="ECO:0000313" key="5">
    <source>
        <dbReference type="EMBL" id="MFD2214389.1"/>
    </source>
</evidence>
<keyword evidence="5" id="KW-0326">Glycosidase</keyword>
<dbReference type="RefSeq" id="WP_247343796.1">
    <property type="nucleotide sequence ID" value="NZ_CP095550.1"/>
</dbReference>
<gene>
    <name evidence="5" type="ORF">ACFSKK_11920</name>
</gene>
<dbReference type="Gene3D" id="3.40.470.10">
    <property type="entry name" value="Uracil-DNA glycosylase-like domain"/>
    <property type="match status" value="1"/>
</dbReference>
<keyword evidence="3" id="KW-0234">DNA repair</keyword>
<dbReference type="InterPro" id="IPR036895">
    <property type="entry name" value="Uracil-DNA_glycosylase-like_sf"/>
</dbReference>
<organism evidence="5 6">
    <name type="scientific">Metabacillus endolithicus</name>
    <dbReference type="NCBI Taxonomy" id="1535204"/>
    <lineage>
        <taxon>Bacteria</taxon>
        <taxon>Bacillati</taxon>
        <taxon>Bacillota</taxon>
        <taxon>Bacilli</taxon>
        <taxon>Bacillales</taxon>
        <taxon>Bacillaceae</taxon>
        <taxon>Metabacillus</taxon>
    </lineage>
</organism>
<evidence type="ECO:0000256" key="1">
    <source>
        <dbReference type="ARBA" id="ARBA00022763"/>
    </source>
</evidence>
<evidence type="ECO:0000313" key="6">
    <source>
        <dbReference type="Proteomes" id="UP001597318"/>
    </source>
</evidence>
<dbReference type="InterPro" id="IPR015637">
    <property type="entry name" value="MUG/TDG"/>
</dbReference>
<dbReference type="Pfam" id="PF03167">
    <property type="entry name" value="UDG"/>
    <property type="match status" value="1"/>
</dbReference>
<dbReference type="EMBL" id="JBHUIK010000002">
    <property type="protein sequence ID" value="MFD2214389.1"/>
    <property type="molecule type" value="Genomic_DNA"/>
</dbReference>
<keyword evidence="6" id="KW-1185">Reference proteome</keyword>
<dbReference type="SUPFAM" id="SSF52141">
    <property type="entry name" value="Uracil-DNA glycosylase-like"/>
    <property type="match status" value="1"/>
</dbReference>
<dbReference type="PANTHER" id="PTHR12159">
    <property type="entry name" value="G/T AND G/U MISMATCH-SPECIFIC DNA GLYCOSYLASE"/>
    <property type="match status" value="1"/>
</dbReference>
<comment type="caution">
    <text evidence="5">The sequence shown here is derived from an EMBL/GenBank/DDBJ whole genome shotgun (WGS) entry which is preliminary data.</text>
</comment>
<keyword evidence="2 5" id="KW-0378">Hydrolase</keyword>